<dbReference type="PANTHER" id="PTHR30024:SF47">
    <property type="entry name" value="TAURINE-BINDING PERIPLASMIC PROTEIN"/>
    <property type="match status" value="1"/>
</dbReference>
<proteinExistence type="inferred from homology"/>
<dbReference type="RefSeq" id="WP_131890694.1">
    <property type="nucleotide sequence ID" value="NZ_SMKZ01000002.1"/>
</dbReference>
<accession>A0A4R5DN68</accession>
<dbReference type="GO" id="GO:0042918">
    <property type="term" value="P:alkanesulfonate transmembrane transport"/>
    <property type="evidence" value="ECO:0007669"/>
    <property type="project" value="TreeGrafter"/>
</dbReference>
<dbReference type="OrthoDB" id="506623at2"/>
<dbReference type="SUPFAM" id="SSF53850">
    <property type="entry name" value="Periplasmic binding protein-like II"/>
    <property type="match status" value="1"/>
</dbReference>
<evidence type="ECO:0000256" key="2">
    <source>
        <dbReference type="ARBA" id="ARBA00010742"/>
    </source>
</evidence>
<name>A0A4R5DN68_9ACTN</name>
<dbReference type="EMBL" id="SMKZ01000002">
    <property type="protein sequence ID" value="TDE14987.1"/>
    <property type="molecule type" value="Genomic_DNA"/>
</dbReference>
<dbReference type="InParanoid" id="A0A4R5DN68"/>
<keyword evidence="3" id="KW-0732">Signal</keyword>
<evidence type="ECO:0008006" key="7">
    <source>
        <dbReference type="Google" id="ProtNLM"/>
    </source>
</evidence>
<dbReference type="Gene3D" id="3.40.190.10">
    <property type="entry name" value="Periplasmic binding protein-like II"/>
    <property type="match status" value="2"/>
</dbReference>
<comment type="similarity">
    <text evidence="2">Belongs to the bacterial solute-binding protein SsuA/TauA family.</text>
</comment>
<dbReference type="GO" id="GO:0042597">
    <property type="term" value="C:periplasmic space"/>
    <property type="evidence" value="ECO:0007669"/>
    <property type="project" value="UniProtKB-SubCell"/>
</dbReference>
<evidence type="ECO:0000256" key="1">
    <source>
        <dbReference type="ARBA" id="ARBA00004418"/>
    </source>
</evidence>
<reference evidence="5 6" key="1">
    <citation type="submission" date="2019-03" db="EMBL/GenBank/DDBJ databases">
        <title>Draft genome sequences of novel Actinobacteria.</title>
        <authorList>
            <person name="Sahin N."/>
            <person name="Ay H."/>
            <person name="Saygin H."/>
        </authorList>
    </citation>
    <scope>NUCLEOTIDE SEQUENCE [LARGE SCALE GENOMIC DNA]</scope>
    <source>
        <strain evidence="5 6">5K138</strain>
    </source>
</reference>
<dbReference type="PANTHER" id="PTHR30024">
    <property type="entry name" value="ALIPHATIC SULFONATES-BINDING PROTEIN-RELATED"/>
    <property type="match status" value="1"/>
</dbReference>
<dbReference type="Proteomes" id="UP000294739">
    <property type="component" value="Unassembled WGS sequence"/>
</dbReference>
<evidence type="ECO:0000313" key="6">
    <source>
        <dbReference type="Proteomes" id="UP000294739"/>
    </source>
</evidence>
<comment type="subcellular location">
    <subcellularLocation>
        <location evidence="1">Periplasm</location>
    </subcellularLocation>
</comment>
<gene>
    <name evidence="5" type="ORF">E1269_02425</name>
</gene>
<protein>
    <recommendedName>
        <fullName evidence="7">ABC transporter substrate-binding protein</fullName>
    </recommendedName>
</protein>
<keyword evidence="6" id="KW-1185">Reference proteome</keyword>
<organism evidence="5 6">
    <name type="scientific">Jiangella asiatica</name>
    <dbReference type="NCBI Taxonomy" id="2530372"/>
    <lineage>
        <taxon>Bacteria</taxon>
        <taxon>Bacillati</taxon>
        <taxon>Actinomycetota</taxon>
        <taxon>Actinomycetes</taxon>
        <taxon>Jiangellales</taxon>
        <taxon>Jiangellaceae</taxon>
        <taxon>Jiangella</taxon>
    </lineage>
</organism>
<evidence type="ECO:0000313" key="5">
    <source>
        <dbReference type="EMBL" id="TDE14987.1"/>
    </source>
</evidence>
<evidence type="ECO:0000256" key="3">
    <source>
        <dbReference type="ARBA" id="ARBA00022729"/>
    </source>
</evidence>
<dbReference type="AlphaFoldDB" id="A0A4R5DN68"/>
<dbReference type="Pfam" id="PF12974">
    <property type="entry name" value="Phosphonate-bd"/>
    <property type="match status" value="1"/>
</dbReference>
<feature type="region of interest" description="Disordered" evidence="4">
    <location>
        <begin position="404"/>
        <end position="436"/>
    </location>
</feature>
<comment type="caution">
    <text evidence="5">The sequence shown here is derived from an EMBL/GenBank/DDBJ whole genome shotgun (WGS) entry which is preliminary data.</text>
</comment>
<sequence>MRSTVLALGTSPAGSNDWSDMGYLKRRTLALAAVAAASSVLLASCAGDGEGDAGTADGAGGRSVTVNVGGLLYGPYDSVIPSLMQEEGLFEAAGEELGLDITANYQFFPTGAQVIQGMTGGTLDIGDMGTTPLVGLVSQGQDVVPLHVSTGKLRFLVVVRKGSEFRNMDDLRGKRIGLTVGTDQEAFLDNIAKYHLGESSAKDTFTLVNLQTPTQAASMPEGVDAAVTVSTAYLTAHEDLGTEALVNSYGTTEAYYSGSEGDGAGLTLEGATDSSYHPEAFLAHRGFWVMGAEMFADDPDVATAWMVAQQRALSQVNDMAAEEAASRLSDVLELDDEQGAAVLEDDLLRSRGFIWTTRGDALSLHLATLDKVEAGQIDEPLDWQQTVDLFTRAAAASEAAFDATGGAATSDDFTNDAEDLRGLPSWQSGEWPAPAE</sequence>
<evidence type="ECO:0000256" key="4">
    <source>
        <dbReference type="SAM" id="MobiDB-lite"/>
    </source>
</evidence>